<gene>
    <name evidence="1" type="ORF">SPLIT_LOCUS3824</name>
</gene>
<organism evidence="1 2">
    <name type="scientific">Spodoptera littoralis</name>
    <name type="common">Egyptian cotton leafworm</name>
    <dbReference type="NCBI Taxonomy" id="7109"/>
    <lineage>
        <taxon>Eukaryota</taxon>
        <taxon>Metazoa</taxon>
        <taxon>Ecdysozoa</taxon>
        <taxon>Arthropoda</taxon>
        <taxon>Hexapoda</taxon>
        <taxon>Insecta</taxon>
        <taxon>Pterygota</taxon>
        <taxon>Neoptera</taxon>
        <taxon>Endopterygota</taxon>
        <taxon>Lepidoptera</taxon>
        <taxon>Glossata</taxon>
        <taxon>Ditrysia</taxon>
        <taxon>Noctuoidea</taxon>
        <taxon>Noctuidae</taxon>
        <taxon>Amphipyrinae</taxon>
        <taxon>Spodoptera</taxon>
    </lineage>
</organism>
<dbReference type="AlphaFoldDB" id="A0A9P0N1T0"/>
<dbReference type="Proteomes" id="UP001153321">
    <property type="component" value="Chromosome 18"/>
</dbReference>
<accession>A0A9P0N1T0</accession>
<proteinExistence type="predicted"/>
<evidence type="ECO:0000313" key="1">
    <source>
        <dbReference type="EMBL" id="CAH1638466.1"/>
    </source>
</evidence>
<keyword evidence="2" id="KW-1185">Reference proteome</keyword>
<protein>
    <submittedName>
        <fullName evidence="1">Uncharacterized protein</fullName>
    </submittedName>
</protein>
<reference evidence="1" key="1">
    <citation type="submission" date="2022-02" db="EMBL/GenBank/DDBJ databases">
        <authorList>
            <person name="King R."/>
        </authorList>
    </citation>
    <scope>NUCLEOTIDE SEQUENCE</scope>
</reference>
<evidence type="ECO:0000313" key="2">
    <source>
        <dbReference type="Proteomes" id="UP001153321"/>
    </source>
</evidence>
<dbReference type="EMBL" id="LR824549">
    <property type="protein sequence ID" value="CAH1638466.1"/>
    <property type="molecule type" value="Genomic_DNA"/>
</dbReference>
<sequence length="116" mass="13883">MEARLKHEFPVRLRFFKTLGALDLKFMEAQNSEHIDRISANFRCCSRRAAHCEPPPCWRMFWKRGKRYQLPRRRTSGLHSLLAAGTRAKGYCCRLVFHMTLMCWTRRRQVSARRVK</sequence>
<name>A0A9P0N1T0_SPOLI</name>